<gene>
    <name evidence="1" type="ORF">L917_12132</name>
</gene>
<reference evidence="1" key="1">
    <citation type="submission" date="2013-11" db="EMBL/GenBank/DDBJ databases">
        <title>The Genome Sequence of Phytophthora parasitica CHvinca01.</title>
        <authorList>
            <consortium name="The Broad Institute Genomics Platform"/>
            <person name="Russ C."/>
            <person name="Tyler B."/>
            <person name="Panabieres F."/>
            <person name="Shan W."/>
            <person name="Tripathy S."/>
            <person name="Grunwald N."/>
            <person name="Machado M."/>
            <person name="Johnson C.S."/>
            <person name="Arredondo F."/>
            <person name="Hong C."/>
            <person name="Coffey M."/>
            <person name="Young S.K."/>
            <person name="Zeng Q."/>
            <person name="Gargeya S."/>
            <person name="Fitzgerald M."/>
            <person name="Abouelleil A."/>
            <person name="Alvarado L."/>
            <person name="Chapman S.B."/>
            <person name="Gainer-Dewar J."/>
            <person name="Goldberg J."/>
            <person name="Griggs A."/>
            <person name="Gujja S."/>
            <person name="Hansen M."/>
            <person name="Howarth C."/>
            <person name="Imamovic A."/>
            <person name="Ireland A."/>
            <person name="Larimer J."/>
            <person name="McCowan C."/>
            <person name="Murphy C."/>
            <person name="Pearson M."/>
            <person name="Poon T.W."/>
            <person name="Priest M."/>
            <person name="Roberts A."/>
            <person name="Saif S."/>
            <person name="Shea T."/>
            <person name="Sykes S."/>
            <person name="Wortman J."/>
            <person name="Nusbaum C."/>
            <person name="Birren B."/>
        </authorList>
    </citation>
    <scope>NUCLEOTIDE SEQUENCE [LARGE SCALE GENOMIC DNA]</scope>
    <source>
        <strain evidence="1">CHvinca01</strain>
    </source>
</reference>
<dbReference type="Proteomes" id="UP000054423">
    <property type="component" value="Unassembled WGS sequence"/>
</dbReference>
<name>W2KUP9_PHYNI</name>
<dbReference type="AlphaFoldDB" id="W2KUP9"/>
<sequence>MASYVASVELAAVWGPSGAGVYASRQFDEFDEFDVAKSSVALRKRNVNEVAVCYMNFLSTAVRTAQCLLRVDAPGGGDCAAVQRL</sequence>
<dbReference type="EMBL" id="KI680667">
    <property type="protein sequence ID" value="ETL88837.1"/>
    <property type="molecule type" value="Genomic_DNA"/>
</dbReference>
<protein>
    <submittedName>
        <fullName evidence="1">Uncharacterized protein</fullName>
    </submittedName>
</protein>
<evidence type="ECO:0000313" key="1">
    <source>
        <dbReference type="EMBL" id="ETL88837.1"/>
    </source>
</evidence>
<proteinExistence type="predicted"/>
<accession>W2KUP9</accession>
<organism evidence="1">
    <name type="scientific">Phytophthora nicotianae</name>
    <name type="common">Potato buckeye rot agent</name>
    <name type="synonym">Phytophthora parasitica</name>
    <dbReference type="NCBI Taxonomy" id="4792"/>
    <lineage>
        <taxon>Eukaryota</taxon>
        <taxon>Sar</taxon>
        <taxon>Stramenopiles</taxon>
        <taxon>Oomycota</taxon>
        <taxon>Peronosporomycetes</taxon>
        <taxon>Peronosporales</taxon>
        <taxon>Peronosporaceae</taxon>
        <taxon>Phytophthora</taxon>
    </lineage>
</organism>